<feature type="binding site" evidence="2">
    <location>
        <position position="270"/>
    </location>
    <ligand>
        <name>FAD</name>
        <dbReference type="ChEBI" id="CHEBI:57692"/>
    </ligand>
</feature>
<reference evidence="6 7" key="1">
    <citation type="submission" date="2023-01" db="EMBL/GenBank/DDBJ databases">
        <authorList>
            <person name="Whitehead M."/>
        </authorList>
    </citation>
    <scope>NUCLEOTIDE SEQUENCE [LARGE SCALE GENOMIC DNA]</scope>
</reference>
<feature type="binding site" evidence="2">
    <location>
        <position position="133"/>
    </location>
    <ligand>
        <name>FAD</name>
        <dbReference type="ChEBI" id="CHEBI:57692"/>
    </ligand>
</feature>
<name>A0AAV0XX82_9HEMI</name>
<dbReference type="SUPFAM" id="SSF51905">
    <property type="entry name" value="FAD/NAD(P)-binding domain"/>
    <property type="match status" value="1"/>
</dbReference>
<sequence>MEKVSAYIVSSLAKKFAFLNILSATIIYFHGDVTNTGPGITDKPIDTLLSRYDFIIVGGGSAGAVLANRLTEVENWNVLLIEAGGHETELSDVPLLVESEHLSEIDWKYKTEPQVGACLAMDDRRCNWPRGKVLGGSSVLNNMLYARGNKNDFDDWLKQGNLGWGYNDVLHYFKKSEDNQDPSLVRTPYHSAGGYLPVSEAPYKTPLAEAFTLAVQEMGYGVHDTNGQYQTGFMVPQGTIRNGSRCSTAKAFLKPARLRKNLHVILNTTVTRITIDYMTNITTGVEMVKNNITYYVRVHKEVLLSAGPINSPQLLMLSGIGPGKHLAEMGIPVISDLNVGKNLQDHIGLGGLMFLIDKEVSLTHKRRENLDSLLSYGSKGEGPLTVMGGVEGMAFINTISKNLSEDQPDIGLNLMSGSSVSGIGGIKTWKAQGLKEMFYQWMYKSIRDKDVWSALPILLKPKSRGEILLRSANPFDYPKIIPNYFTEREDVDTLVRGVKFVVQMARTGSLHKLGSELHDIPFCRCQSLPWQSGAYWECMVRYYTVSTHNPVGTAKMGPKWDKTAVVDPVLQVYGVYGLRVVDSSIMPTIVSASSNAPVIMIAEKAADMIKTTWRDEIPQHMSNDMVELYPRIYHRIYKFIFDN</sequence>
<dbReference type="GO" id="GO:0016614">
    <property type="term" value="F:oxidoreductase activity, acting on CH-OH group of donors"/>
    <property type="evidence" value="ECO:0007669"/>
    <property type="project" value="InterPro"/>
</dbReference>
<dbReference type="PROSITE" id="PS00624">
    <property type="entry name" value="GMC_OXRED_2"/>
    <property type="match status" value="1"/>
</dbReference>
<dbReference type="Gene3D" id="3.50.50.60">
    <property type="entry name" value="FAD/NAD(P)-binding domain"/>
    <property type="match status" value="1"/>
</dbReference>
<comment type="caution">
    <text evidence="6">The sequence shown here is derived from an EMBL/GenBank/DDBJ whole genome shotgun (WGS) entry which is preliminary data.</text>
</comment>
<organism evidence="6 7">
    <name type="scientific">Macrosiphum euphorbiae</name>
    <name type="common">potato aphid</name>
    <dbReference type="NCBI Taxonomy" id="13131"/>
    <lineage>
        <taxon>Eukaryota</taxon>
        <taxon>Metazoa</taxon>
        <taxon>Ecdysozoa</taxon>
        <taxon>Arthropoda</taxon>
        <taxon>Hexapoda</taxon>
        <taxon>Insecta</taxon>
        <taxon>Pterygota</taxon>
        <taxon>Neoptera</taxon>
        <taxon>Paraneoptera</taxon>
        <taxon>Hemiptera</taxon>
        <taxon>Sternorrhyncha</taxon>
        <taxon>Aphidomorpha</taxon>
        <taxon>Aphidoidea</taxon>
        <taxon>Aphididae</taxon>
        <taxon>Macrosiphini</taxon>
        <taxon>Macrosiphum</taxon>
    </lineage>
</organism>
<dbReference type="InterPro" id="IPR000172">
    <property type="entry name" value="GMC_OxRdtase_N"/>
</dbReference>
<keyword evidence="7" id="KW-1185">Reference proteome</keyword>
<evidence type="ECO:0000313" key="7">
    <source>
        <dbReference type="Proteomes" id="UP001160148"/>
    </source>
</evidence>
<dbReference type="EMBL" id="CARXXK010001029">
    <property type="protein sequence ID" value="CAI6372382.1"/>
    <property type="molecule type" value="Genomic_DNA"/>
</dbReference>
<accession>A0AAV0XX82</accession>
<dbReference type="AlphaFoldDB" id="A0AAV0XX82"/>
<dbReference type="SUPFAM" id="SSF54373">
    <property type="entry name" value="FAD-linked reductases, C-terminal domain"/>
    <property type="match status" value="1"/>
</dbReference>
<evidence type="ECO:0000259" key="5">
    <source>
        <dbReference type="PROSITE" id="PS00624"/>
    </source>
</evidence>
<feature type="domain" description="Glucose-methanol-choline oxidoreductase N-terminal" evidence="5">
    <location>
        <begin position="307"/>
        <end position="321"/>
    </location>
</feature>
<evidence type="ECO:0000256" key="2">
    <source>
        <dbReference type="PIRSR" id="PIRSR000137-2"/>
    </source>
</evidence>
<feature type="domain" description="Glucose-methanol-choline oxidoreductase N-terminal" evidence="4">
    <location>
        <begin position="131"/>
        <end position="154"/>
    </location>
</feature>
<evidence type="ECO:0000313" key="6">
    <source>
        <dbReference type="EMBL" id="CAI6372382.1"/>
    </source>
</evidence>
<dbReference type="PANTHER" id="PTHR11552">
    <property type="entry name" value="GLUCOSE-METHANOL-CHOLINE GMC OXIDOREDUCTASE"/>
    <property type="match status" value="1"/>
</dbReference>
<dbReference type="Gene3D" id="3.30.560.10">
    <property type="entry name" value="Glucose Oxidase, domain 3"/>
    <property type="match status" value="1"/>
</dbReference>
<dbReference type="InterPro" id="IPR036188">
    <property type="entry name" value="FAD/NAD-bd_sf"/>
</dbReference>
<dbReference type="GO" id="GO:0050660">
    <property type="term" value="F:flavin adenine dinucleotide binding"/>
    <property type="evidence" value="ECO:0007669"/>
    <property type="project" value="InterPro"/>
</dbReference>
<dbReference type="PROSITE" id="PS00623">
    <property type="entry name" value="GMC_OXRED_1"/>
    <property type="match status" value="1"/>
</dbReference>
<evidence type="ECO:0000256" key="3">
    <source>
        <dbReference type="RuleBase" id="RU003968"/>
    </source>
</evidence>
<dbReference type="Proteomes" id="UP001160148">
    <property type="component" value="Unassembled WGS sequence"/>
</dbReference>
<dbReference type="Pfam" id="PF05199">
    <property type="entry name" value="GMC_oxred_C"/>
    <property type="match status" value="1"/>
</dbReference>
<evidence type="ECO:0000256" key="1">
    <source>
        <dbReference type="ARBA" id="ARBA00010790"/>
    </source>
</evidence>
<dbReference type="PANTHER" id="PTHR11552:SF227">
    <property type="entry name" value="GLUCOSE DEHYDROGENASE [FAD, QUINONE]-LIKE PROTEIN"/>
    <property type="match status" value="1"/>
</dbReference>
<dbReference type="InterPro" id="IPR007867">
    <property type="entry name" value="GMC_OxRtase_C"/>
</dbReference>
<comment type="similarity">
    <text evidence="1 3">Belongs to the GMC oxidoreductase family.</text>
</comment>
<dbReference type="PIRSF" id="PIRSF000137">
    <property type="entry name" value="Alcohol_oxidase"/>
    <property type="match status" value="1"/>
</dbReference>
<evidence type="ECO:0000259" key="4">
    <source>
        <dbReference type="PROSITE" id="PS00623"/>
    </source>
</evidence>
<proteinExistence type="inferred from homology"/>
<keyword evidence="2 3" id="KW-0274">FAD</keyword>
<dbReference type="InterPro" id="IPR012132">
    <property type="entry name" value="GMC_OxRdtase"/>
</dbReference>
<keyword evidence="3" id="KW-0285">Flavoprotein</keyword>
<protein>
    <recommendedName>
        <fullName evidence="4 5">Glucose-methanol-choline oxidoreductase N-terminal domain-containing protein</fullName>
    </recommendedName>
</protein>
<gene>
    <name evidence="6" type="ORF">MEUPH1_LOCUS26263</name>
</gene>
<dbReference type="Pfam" id="PF00732">
    <property type="entry name" value="GMC_oxred_N"/>
    <property type="match status" value="1"/>
</dbReference>
<comment type="cofactor">
    <cofactor evidence="2">
        <name>FAD</name>
        <dbReference type="ChEBI" id="CHEBI:57692"/>
    </cofactor>
</comment>